<feature type="transmembrane region" description="Helical" evidence="8">
    <location>
        <begin position="165"/>
        <end position="185"/>
    </location>
</feature>
<dbReference type="GO" id="GO:0005198">
    <property type="term" value="F:structural molecule activity"/>
    <property type="evidence" value="ECO:0007669"/>
    <property type="project" value="InterPro"/>
</dbReference>
<dbReference type="PANTHER" id="PTHR12002">
    <property type="entry name" value="CLAUDIN"/>
    <property type="match status" value="1"/>
</dbReference>
<evidence type="ECO:0000256" key="5">
    <source>
        <dbReference type="ARBA" id="ARBA00022949"/>
    </source>
</evidence>
<comment type="function">
    <text evidence="8">Claudins function as major constituents of the tight junction complexes that regulate the permeability of epithelia.</text>
</comment>
<evidence type="ECO:0000256" key="2">
    <source>
        <dbReference type="ARBA" id="ARBA00022427"/>
    </source>
</evidence>
<dbReference type="KEGG" id="char:105905012"/>
<dbReference type="RefSeq" id="XP_012688437.1">
    <property type="nucleotide sequence ID" value="XM_012832983.2"/>
</dbReference>
<evidence type="ECO:0000256" key="1">
    <source>
        <dbReference type="ARBA" id="ARBA00008295"/>
    </source>
</evidence>
<keyword evidence="3 8" id="KW-1003">Cell membrane</keyword>
<evidence type="ECO:0000313" key="10">
    <source>
        <dbReference type="RefSeq" id="XP_012688437.1"/>
    </source>
</evidence>
<dbReference type="PROSITE" id="PS01346">
    <property type="entry name" value="CLAUDIN"/>
    <property type="match status" value="1"/>
</dbReference>
<protein>
    <recommendedName>
        <fullName evidence="8">Claudin</fullName>
    </recommendedName>
</protein>
<dbReference type="GO" id="GO:0005923">
    <property type="term" value="C:bicellular tight junction"/>
    <property type="evidence" value="ECO:0007669"/>
    <property type="project" value="UniProtKB-SubCell"/>
</dbReference>
<dbReference type="FunFam" id="1.20.140.150:FF:000001">
    <property type="entry name" value="Claudin"/>
    <property type="match status" value="1"/>
</dbReference>
<evidence type="ECO:0000256" key="6">
    <source>
        <dbReference type="ARBA" id="ARBA00022989"/>
    </source>
</evidence>
<dbReference type="Proteomes" id="UP000515152">
    <property type="component" value="Chromosome 9"/>
</dbReference>
<keyword evidence="5 8" id="KW-0965">Cell junction</keyword>
<dbReference type="AlphaFoldDB" id="A0A6P3W3E5"/>
<sequence length="232" mass="24427">MPSAGVEILGMILAVAGWLGVMVACCLPMWRVVAYVGQNIVMAQVVWEGLWMSCVVQSTGQMHCRIHDSMLGLPHDLQAARALTVSALLLGVLGIALAVAGAKCTNCTHDPASKPRLALASGAAFVAAGLLLLVAVCWTANVIILDFHNPLLEETQKREFGNSLYFGWAASCLLLLGGALLSCSCSCSCPRREPRAGASASASAPAPSHSSRARYSAVKALPLNGHERRDYV</sequence>
<dbReference type="Pfam" id="PF00822">
    <property type="entry name" value="PMP22_Claudin"/>
    <property type="match status" value="1"/>
</dbReference>
<dbReference type="InterPro" id="IPR017974">
    <property type="entry name" value="Claudin_CS"/>
</dbReference>
<accession>A0A6P3W3E5</accession>
<keyword evidence="6 8" id="KW-1133">Transmembrane helix</keyword>
<dbReference type="PRINTS" id="PR01077">
    <property type="entry name" value="CLAUDIN"/>
</dbReference>
<comment type="similarity">
    <text evidence="1 8">Belongs to the claudin family.</text>
</comment>
<evidence type="ECO:0000313" key="9">
    <source>
        <dbReference type="Proteomes" id="UP000515152"/>
    </source>
</evidence>
<feature type="transmembrane region" description="Helical" evidence="8">
    <location>
        <begin position="123"/>
        <end position="145"/>
    </location>
</feature>
<keyword evidence="2 8" id="KW-0796">Tight junction</keyword>
<keyword evidence="4 8" id="KW-0812">Transmembrane</keyword>
<dbReference type="InterPro" id="IPR004031">
    <property type="entry name" value="PMP22/EMP/MP20/Claudin"/>
</dbReference>
<evidence type="ECO:0000256" key="3">
    <source>
        <dbReference type="ARBA" id="ARBA00022475"/>
    </source>
</evidence>
<feature type="transmembrane region" description="Helical" evidence="8">
    <location>
        <begin position="79"/>
        <end position="102"/>
    </location>
</feature>
<name>A0A6P3W3E5_CLUHA</name>
<keyword evidence="9" id="KW-1185">Reference proteome</keyword>
<evidence type="ECO:0000256" key="7">
    <source>
        <dbReference type="ARBA" id="ARBA00023136"/>
    </source>
</evidence>
<dbReference type="GO" id="GO:0005886">
    <property type="term" value="C:plasma membrane"/>
    <property type="evidence" value="ECO:0007669"/>
    <property type="project" value="UniProtKB-SubCell"/>
</dbReference>
<evidence type="ECO:0000256" key="4">
    <source>
        <dbReference type="ARBA" id="ARBA00022692"/>
    </source>
</evidence>
<dbReference type="GeneID" id="105905012"/>
<keyword evidence="7 8" id="KW-0472">Membrane</keyword>
<evidence type="ECO:0000256" key="8">
    <source>
        <dbReference type="RuleBase" id="RU060637"/>
    </source>
</evidence>
<dbReference type="OrthoDB" id="8868225at2759"/>
<reference evidence="10" key="1">
    <citation type="submission" date="2025-08" db="UniProtKB">
        <authorList>
            <consortium name="RefSeq"/>
        </authorList>
    </citation>
    <scope>IDENTIFICATION</scope>
</reference>
<dbReference type="Gene3D" id="1.20.140.150">
    <property type="match status" value="1"/>
</dbReference>
<organism evidence="9 10">
    <name type="scientific">Clupea harengus</name>
    <name type="common">Atlantic herring</name>
    <dbReference type="NCBI Taxonomy" id="7950"/>
    <lineage>
        <taxon>Eukaryota</taxon>
        <taxon>Metazoa</taxon>
        <taxon>Chordata</taxon>
        <taxon>Craniata</taxon>
        <taxon>Vertebrata</taxon>
        <taxon>Euteleostomi</taxon>
        <taxon>Actinopterygii</taxon>
        <taxon>Neopterygii</taxon>
        <taxon>Teleostei</taxon>
        <taxon>Clupei</taxon>
        <taxon>Clupeiformes</taxon>
        <taxon>Clupeoidei</taxon>
        <taxon>Clupeidae</taxon>
        <taxon>Clupea</taxon>
    </lineage>
</organism>
<gene>
    <name evidence="10" type="primary">LOC105905012</name>
</gene>
<dbReference type="InterPro" id="IPR006187">
    <property type="entry name" value="Claudin"/>
</dbReference>
<comment type="subcellular location">
    <subcellularLocation>
        <location evidence="8">Cell junction</location>
        <location evidence="8">Tight junction</location>
    </subcellularLocation>
    <subcellularLocation>
        <location evidence="8">Cell membrane</location>
        <topology evidence="8">Multi-pass membrane protein</topology>
    </subcellularLocation>
</comment>
<feature type="transmembrane region" description="Helical" evidence="8">
    <location>
        <begin position="12"/>
        <end position="30"/>
    </location>
</feature>
<proteinExistence type="inferred from homology"/>